<evidence type="ECO:0000313" key="3">
    <source>
        <dbReference type="Proteomes" id="UP001216907"/>
    </source>
</evidence>
<dbReference type="RefSeq" id="WP_277862599.1">
    <property type="nucleotide sequence ID" value="NZ_JARRAG010000002.1"/>
</dbReference>
<evidence type="ECO:0000313" key="2">
    <source>
        <dbReference type="EMBL" id="MDG3006299.1"/>
    </source>
</evidence>
<evidence type="ECO:0000256" key="1">
    <source>
        <dbReference type="SAM" id="MobiDB-lite"/>
    </source>
</evidence>
<protein>
    <submittedName>
        <fullName evidence="2">Uncharacterized protein</fullName>
    </submittedName>
</protein>
<feature type="compositionally biased region" description="Low complexity" evidence="1">
    <location>
        <begin position="70"/>
        <end position="95"/>
    </location>
</feature>
<comment type="caution">
    <text evidence="2">The sequence shown here is derived from an EMBL/GenBank/DDBJ whole genome shotgun (WGS) entry which is preliminary data.</text>
</comment>
<feature type="region of interest" description="Disordered" evidence="1">
    <location>
        <begin position="29"/>
        <end position="49"/>
    </location>
</feature>
<gene>
    <name evidence="2" type="ORF">PZE19_21220</name>
</gene>
<name>A0ABT6FFJ8_9BACT</name>
<dbReference type="EMBL" id="JARRAG010000002">
    <property type="protein sequence ID" value="MDG3006299.1"/>
    <property type="molecule type" value="Genomic_DNA"/>
</dbReference>
<feature type="region of interest" description="Disordered" evidence="1">
    <location>
        <begin position="67"/>
        <end position="113"/>
    </location>
</feature>
<sequence>MRRFSLGDAVDRKVVVLEIQGPTLTVVRLKPDGSSSRQEQSLPSEAAARAAAEKVAQELLGRGYVEHGAAKPARTQPAAAKAAAAKPAARQAAPKRPAPAPREEPDGGGLFDDLELVEASSPPLARLAPLPTAAPSSEAAPKRKAKKAGKKKKGPGAANPDALDKRVLGAVAAVGLALVCGLGYMAYDAFLKPPSIVGVWKGSMVEHEIGQSLTHTAYSLALDEMKRATMSIDGGSANSGTYSVKGGRLLLKFKDEDGESFERTYKIKLERASLALIDPDSGKLLVDLIRQFSQPASEAQSGKAKAAAVKDLVDDGDKKVDPEADKALASIEFGAKDGAFKLRHPPGWQAQTGARPDNTYSYILLDKDPAKITVYADTTGSLISGSDSANPGDFPEGSEFAPVQKAHEHYAKTGTEDLSGYQEGKAEVFKDSGLGEGRMSVFTASAGMFGGKLKGYHVTLLLKDRRVSVLAYCHEEDFPKMRPTFLAVCRSLSR</sequence>
<accession>A0ABT6FFJ8</accession>
<feature type="compositionally biased region" description="Polar residues" evidence="1">
    <location>
        <begin position="33"/>
        <end position="43"/>
    </location>
</feature>
<organism evidence="2 3">
    <name type="scientific">Paludisphaera mucosa</name>
    <dbReference type="NCBI Taxonomy" id="3030827"/>
    <lineage>
        <taxon>Bacteria</taxon>
        <taxon>Pseudomonadati</taxon>
        <taxon>Planctomycetota</taxon>
        <taxon>Planctomycetia</taxon>
        <taxon>Isosphaerales</taxon>
        <taxon>Isosphaeraceae</taxon>
        <taxon>Paludisphaera</taxon>
    </lineage>
</organism>
<dbReference type="Proteomes" id="UP001216907">
    <property type="component" value="Unassembled WGS sequence"/>
</dbReference>
<proteinExistence type="predicted"/>
<feature type="compositionally biased region" description="Low complexity" evidence="1">
    <location>
        <begin position="126"/>
        <end position="139"/>
    </location>
</feature>
<keyword evidence="3" id="KW-1185">Reference proteome</keyword>
<reference evidence="2 3" key="1">
    <citation type="submission" date="2023-03" db="EMBL/GenBank/DDBJ databases">
        <title>Paludisphaera mucosa sp. nov. a novel planctomycete from northern fen.</title>
        <authorList>
            <person name="Ivanova A."/>
        </authorList>
    </citation>
    <scope>NUCLEOTIDE SEQUENCE [LARGE SCALE GENOMIC DNA]</scope>
    <source>
        <strain evidence="2 3">Pla2</strain>
    </source>
</reference>
<feature type="compositionally biased region" description="Basic residues" evidence="1">
    <location>
        <begin position="142"/>
        <end position="154"/>
    </location>
</feature>
<feature type="region of interest" description="Disordered" evidence="1">
    <location>
        <begin position="126"/>
        <end position="161"/>
    </location>
</feature>